<comment type="caution">
    <text evidence="1">The sequence shown here is derived from an EMBL/GenBank/DDBJ whole genome shotgun (WGS) entry which is preliminary data.</text>
</comment>
<reference evidence="1 2" key="1">
    <citation type="submission" date="2023-07" db="EMBL/GenBank/DDBJ databases">
        <title>Sorghum-associated microbial communities from plants grown in Nebraska, USA.</title>
        <authorList>
            <person name="Schachtman D."/>
        </authorList>
    </citation>
    <scope>NUCLEOTIDE SEQUENCE [LARGE SCALE GENOMIC DNA]</scope>
    <source>
        <strain evidence="1 2">DS1730</strain>
    </source>
</reference>
<evidence type="ECO:0000313" key="2">
    <source>
        <dbReference type="Proteomes" id="UP001184614"/>
    </source>
</evidence>
<accession>A0ABU1MGH8</accession>
<dbReference type="Proteomes" id="UP001184614">
    <property type="component" value="Unassembled WGS sequence"/>
</dbReference>
<dbReference type="RefSeq" id="WP_310016189.1">
    <property type="nucleotide sequence ID" value="NZ_JAVDQT010000014.1"/>
</dbReference>
<organism evidence="1 2">
    <name type="scientific">Brucella pseudogrignonensis</name>
    <dbReference type="NCBI Taxonomy" id="419475"/>
    <lineage>
        <taxon>Bacteria</taxon>
        <taxon>Pseudomonadati</taxon>
        <taxon>Pseudomonadota</taxon>
        <taxon>Alphaproteobacteria</taxon>
        <taxon>Hyphomicrobiales</taxon>
        <taxon>Brucellaceae</taxon>
        <taxon>Brucella/Ochrobactrum group</taxon>
        <taxon>Brucella</taxon>
    </lineage>
</organism>
<gene>
    <name evidence="1" type="ORF">J2782_004474</name>
</gene>
<dbReference type="EMBL" id="JAVDQT010000014">
    <property type="protein sequence ID" value="MDR6434721.1"/>
    <property type="molecule type" value="Genomic_DNA"/>
</dbReference>
<keyword evidence="2" id="KW-1185">Reference proteome</keyword>
<evidence type="ECO:0000313" key="1">
    <source>
        <dbReference type="EMBL" id="MDR6434721.1"/>
    </source>
</evidence>
<protein>
    <submittedName>
        <fullName evidence="1">Uncharacterized protein</fullName>
    </submittedName>
</protein>
<sequence>MMKGTSTIAVIKHEIERTQLETSIPLPTGKVKIEVETRKVDGFRPVPLDVVIRVNGAEVSKGQVPRAASLTFTANDSFDVGRNSYSPVSLTYFDRKPFAFNGTTRHLKVDYFD</sequence>
<proteinExistence type="predicted"/>
<name>A0ABU1MGH8_9HYPH</name>